<proteinExistence type="predicted"/>
<evidence type="ECO:0000313" key="4">
    <source>
        <dbReference type="Proteomes" id="UP001164746"/>
    </source>
</evidence>
<dbReference type="PANTHER" id="PTHR19303">
    <property type="entry name" value="TRANSPOSON"/>
    <property type="match status" value="1"/>
</dbReference>
<protein>
    <submittedName>
        <fullName evidence="3">JERKL-like protein</fullName>
    </submittedName>
</protein>
<organism evidence="3 4">
    <name type="scientific">Mya arenaria</name>
    <name type="common">Soft-shell clam</name>
    <dbReference type="NCBI Taxonomy" id="6604"/>
    <lineage>
        <taxon>Eukaryota</taxon>
        <taxon>Metazoa</taxon>
        <taxon>Spiralia</taxon>
        <taxon>Lophotrochozoa</taxon>
        <taxon>Mollusca</taxon>
        <taxon>Bivalvia</taxon>
        <taxon>Autobranchia</taxon>
        <taxon>Heteroconchia</taxon>
        <taxon>Euheterodonta</taxon>
        <taxon>Imparidentia</taxon>
        <taxon>Neoheterodontei</taxon>
        <taxon>Myida</taxon>
        <taxon>Myoidea</taxon>
        <taxon>Myidae</taxon>
        <taxon>Mya</taxon>
    </lineage>
</organism>
<name>A0ABY7DPM2_MYAAR</name>
<dbReference type="PANTHER" id="PTHR19303:SF74">
    <property type="entry name" value="POGO TRANSPOSABLE ELEMENT WITH KRAB DOMAIN"/>
    <property type="match status" value="1"/>
</dbReference>
<evidence type="ECO:0000259" key="1">
    <source>
        <dbReference type="Pfam" id="PF03184"/>
    </source>
</evidence>
<feature type="domain" description="DDE-1" evidence="1">
    <location>
        <begin position="237"/>
        <end position="404"/>
    </location>
</feature>
<dbReference type="EMBL" id="CP111014">
    <property type="protein sequence ID" value="WAQ98541.1"/>
    <property type="molecule type" value="Genomic_DNA"/>
</dbReference>
<evidence type="ECO:0000313" key="3">
    <source>
        <dbReference type="EMBL" id="WAQ98541.1"/>
    </source>
</evidence>
<accession>A0ABY7DPM2</accession>
<keyword evidence="4" id="KW-1185">Reference proteome</keyword>
<dbReference type="InterPro" id="IPR050863">
    <property type="entry name" value="CenT-Element_Derived"/>
</dbReference>
<feature type="domain" description="HTH psq-type" evidence="2">
    <location>
        <begin position="49"/>
        <end position="82"/>
    </location>
</feature>
<gene>
    <name evidence="3" type="ORF">MAR_022914</name>
</gene>
<sequence length="651" mass="73590">MHHFGRIMGPKRKLTFAHRLSPEVKQTKVISQKCKRGKRMSPGKSERVRKALFDVCKNTMSLRKASREYDLSYSFLQRRSSGEVDIDSINGPSSVFTQAEEEAFAVWLSEMALRGMGLRPCEFLDFIQSIVVKEQRKTPFKDDRPGFGWYTSFMSRNKHLVSLKPETQLELCRSKVTKDRTDKWYACFKGFLIRKNLIDKPSRIWNADETGFSMGSNKSKVIGPARVSRVPHITAGKERLTVMYCGSASGQMMPPFFVFPEPKPRGYNPLTGSTEGSEIAYTKKGWMNTLSFSKFIDHFDKHAGTERLVTLLIDSVSSHIDISLFTEAKMKGIELYRIVPNVTHLMQPLDKGVFGPLKSKWHLTVRKHSRENPGRSITRENFAEKLTEAFLLFYKPLTVINAFKSSGIYPVDSNAISSEALKPALTFASESTRIAEQHKSGECIPANETTASEQYKAEGALEALERALATPVRRKYKDRVVEGYDVQESSPCFEVYKKLYSKAHPRTTDVSEQTENSALKGLDLLASTVLSLGIGHHNIETNREETTQAVGIDLEMVVSGTSNSDSYLSPDLDVSKSSTDISPAVSEALVYPKLHAGNKTKRRRILEDLPDNLTSEDTIRKMSLRELEKIKTFAEREKKSKSCYYKKMKTK</sequence>
<dbReference type="InterPro" id="IPR007889">
    <property type="entry name" value="HTH_Psq"/>
</dbReference>
<dbReference type="Pfam" id="PF03184">
    <property type="entry name" value="DDE_1"/>
    <property type="match status" value="1"/>
</dbReference>
<reference evidence="3" key="1">
    <citation type="submission" date="2022-11" db="EMBL/GenBank/DDBJ databases">
        <title>Centuries of genome instability and evolution in soft-shell clam transmissible cancer (bioRxiv).</title>
        <authorList>
            <person name="Hart S.F.M."/>
            <person name="Yonemitsu M.A."/>
            <person name="Giersch R.M."/>
            <person name="Beal B.F."/>
            <person name="Arriagada G."/>
            <person name="Davis B.W."/>
            <person name="Ostrander E.A."/>
            <person name="Goff S.P."/>
            <person name="Metzger M.J."/>
        </authorList>
    </citation>
    <scope>NUCLEOTIDE SEQUENCE</scope>
    <source>
        <strain evidence="3">MELC-2E11</strain>
        <tissue evidence="3">Siphon/mantle</tissue>
    </source>
</reference>
<dbReference type="Proteomes" id="UP001164746">
    <property type="component" value="Chromosome 3"/>
</dbReference>
<dbReference type="InterPro" id="IPR004875">
    <property type="entry name" value="DDE_SF_endonuclease_dom"/>
</dbReference>
<evidence type="ECO:0000259" key="2">
    <source>
        <dbReference type="Pfam" id="PF05225"/>
    </source>
</evidence>
<dbReference type="Pfam" id="PF05225">
    <property type="entry name" value="HTH_psq"/>
    <property type="match status" value="1"/>
</dbReference>